<dbReference type="Pfam" id="PF00083">
    <property type="entry name" value="Sugar_tr"/>
    <property type="match status" value="1"/>
</dbReference>
<dbReference type="EMBL" id="CP040915">
    <property type="protein sequence ID" value="QDC24557.1"/>
    <property type="molecule type" value="Genomic_DNA"/>
</dbReference>
<dbReference type="AlphaFoldDB" id="A0A5B8C310"/>
<dbReference type="SUPFAM" id="SSF103473">
    <property type="entry name" value="MFS general substrate transporter"/>
    <property type="match status" value="1"/>
</dbReference>
<organism evidence="9 10">
    <name type="scientific">Georgenia yuyongxinii</name>
    <dbReference type="NCBI Taxonomy" id="2589797"/>
    <lineage>
        <taxon>Bacteria</taxon>
        <taxon>Bacillati</taxon>
        <taxon>Actinomycetota</taxon>
        <taxon>Actinomycetes</taxon>
        <taxon>Micrococcales</taxon>
        <taxon>Bogoriellaceae</taxon>
        <taxon>Georgenia</taxon>
    </lineage>
</organism>
<dbReference type="InterPro" id="IPR020846">
    <property type="entry name" value="MFS_dom"/>
</dbReference>
<comment type="subcellular location">
    <subcellularLocation>
        <location evidence="1">Cell membrane</location>
        <topology evidence="1">Multi-pass membrane protein</topology>
    </subcellularLocation>
</comment>
<feature type="transmembrane region" description="Helical" evidence="7">
    <location>
        <begin position="257"/>
        <end position="278"/>
    </location>
</feature>
<keyword evidence="2" id="KW-0813">Transport</keyword>
<feature type="transmembrane region" description="Helical" evidence="7">
    <location>
        <begin position="298"/>
        <end position="316"/>
    </location>
</feature>
<reference evidence="9 10" key="1">
    <citation type="submission" date="2019-05" db="EMBL/GenBank/DDBJ databases">
        <title>Georgenia *** sp. nov., and Georgenia *** sp. nov., isolated from the intestinal contents of plateau pika (Ochotona curzoniae) in the Qinghai-Tibet plateau of China.</title>
        <authorList>
            <person name="Tian Z."/>
        </authorList>
    </citation>
    <scope>NUCLEOTIDE SEQUENCE [LARGE SCALE GENOMIC DNA]</scope>
    <source>
        <strain evidence="9 10">Z443</strain>
    </source>
</reference>
<dbReference type="InterPro" id="IPR003663">
    <property type="entry name" value="Sugar/inositol_transpt"/>
</dbReference>
<proteinExistence type="predicted"/>
<dbReference type="PROSITE" id="PS50850">
    <property type="entry name" value="MFS"/>
    <property type="match status" value="1"/>
</dbReference>
<evidence type="ECO:0000259" key="8">
    <source>
        <dbReference type="PROSITE" id="PS50850"/>
    </source>
</evidence>
<dbReference type="Proteomes" id="UP000314616">
    <property type="component" value="Chromosome"/>
</dbReference>
<dbReference type="PRINTS" id="PR00171">
    <property type="entry name" value="SUGRTRNSPORT"/>
</dbReference>
<evidence type="ECO:0000256" key="5">
    <source>
        <dbReference type="ARBA" id="ARBA00023136"/>
    </source>
</evidence>
<keyword evidence="3 7" id="KW-0812">Transmembrane</keyword>
<feature type="transmembrane region" description="Helical" evidence="7">
    <location>
        <begin position="31"/>
        <end position="54"/>
    </location>
</feature>
<evidence type="ECO:0000256" key="7">
    <source>
        <dbReference type="SAM" id="Phobius"/>
    </source>
</evidence>
<dbReference type="OrthoDB" id="9787026at2"/>
<feature type="transmembrane region" description="Helical" evidence="7">
    <location>
        <begin position="414"/>
        <end position="433"/>
    </location>
</feature>
<evidence type="ECO:0000256" key="2">
    <source>
        <dbReference type="ARBA" id="ARBA00022448"/>
    </source>
</evidence>
<feature type="transmembrane region" description="Helical" evidence="7">
    <location>
        <begin position="328"/>
        <end position="359"/>
    </location>
</feature>
<evidence type="ECO:0000256" key="4">
    <source>
        <dbReference type="ARBA" id="ARBA00022989"/>
    </source>
</evidence>
<dbReference type="KEGG" id="gyu:FE374_07905"/>
<dbReference type="GO" id="GO:0022857">
    <property type="term" value="F:transmembrane transporter activity"/>
    <property type="evidence" value="ECO:0007669"/>
    <property type="project" value="InterPro"/>
</dbReference>
<dbReference type="GO" id="GO:0005886">
    <property type="term" value="C:plasma membrane"/>
    <property type="evidence" value="ECO:0007669"/>
    <property type="project" value="UniProtKB-SubCell"/>
</dbReference>
<dbReference type="InterPro" id="IPR050814">
    <property type="entry name" value="Myo-inositol_Transporter"/>
</dbReference>
<evidence type="ECO:0000313" key="9">
    <source>
        <dbReference type="EMBL" id="QDC24557.1"/>
    </source>
</evidence>
<feature type="transmembrane region" description="Helical" evidence="7">
    <location>
        <begin position="156"/>
        <end position="178"/>
    </location>
</feature>
<keyword evidence="5 7" id="KW-0472">Membrane</keyword>
<keyword evidence="4 7" id="KW-1133">Transmembrane helix</keyword>
<dbReference type="PANTHER" id="PTHR48020:SF12">
    <property type="entry name" value="PROTON MYO-INOSITOL COTRANSPORTER"/>
    <property type="match status" value="1"/>
</dbReference>
<dbReference type="InterPro" id="IPR005828">
    <property type="entry name" value="MFS_sugar_transport-like"/>
</dbReference>
<feature type="transmembrane region" description="Helical" evidence="7">
    <location>
        <begin position="122"/>
        <end position="144"/>
    </location>
</feature>
<feature type="transmembrane region" description="Helical" evidence="7">
    <location>
        <begin position="184"/>
        <end position="205"/>
    </location>
</feature>
<name>A0A5B8C310_9MICO</name>
<evidence type="ECO:0000256" key="1">
    <source>
        <dbReference type="ARBA" id="ARBA00004651"/>
    </source>
</evidence>
<feature type="compositionally biased region" description="Low complexity" evidence="6">
    <location>
        <begin position="469"/>
        <end position="479"/>
    </location>
</feature>
<sequence>MAVNGRDGVGAAPAGRVLLDDVAMTPFLKRLTVFASGGPFLDGYVLSIIGVALIQLGPELELDAAATGAIGVAAIVGLFLGTAVGGWMTDRIGRKRMFVIDIVGIALISVGTAFVPNVVMLVVMRFLIGIVVGADYPIATSLIAEFTPRRHRAVSMGVAAAAWYVGANVAFLVGYFLLSVEGGWRWMLASAVVPCLVILVGRWDIPESPRWLVRNGRSQEAAAIVRRIFGTDVELEPETTTKVGYAALFRRGHIGKVLFIGTIWMCQAVPMFAIYTFGPQIMADFGFGEVQTATLGQIVIGTFFMVGCIPAMFLANSMGRRKLLVGSFLVMTVALGVLGIVPVAGTVLVIICLATYAFFSGGPGNLQWLYPNELFPTDIRASATGAAMAFSRIGTVISTYVLPSFLASHGPRATMIAGALISGLGLVVSVLFAPETRGLTLNESSKLGVGSRRAPSPAPSPGATPPSQPAATSGSTKEA</sequence>
<gene>
    <name evidence="9" type="ORF">FE374_07905</name>
</gene>
<dbReference type="CDD" id="cd17316">
    <property type="entry name" value="MFS_SV2_like"/>
    <property type="match status" value="1"/>
</dbReference>
<accession>A0A5B8C310</accession>
<dbReference type="RefSeq" id="WP_139928016.1">
    <property type="nucleotide sequence ID" value="NZ_CP040915.1"/>
</dbReference>
<protein>
    <submittedName>
        <fullName evidence="9">MFS transporter</fullName>
    </submittedName>
</protein>
<feature type="transmembrane region" description="Helical" evidence="7">
    <location>
        <begin position="66"/>
        <end position="86"/>
    </location>
</feature>
<evidence type="ECO:0000256" key="3">
    <source>
        <dbReference type="ARBA" id="ARBA00022692"/>
    </source>
</evidence>
<dbReference type="Gene3D" id="1.20.1250.20">
    <property type="entry name" value="MFS general substrate transporter like domains"/>
    <property type="match status" value="1"/>
</dbReference>
<feature type="region of interest" description="Disordered" evidence="6">
    <location>
        <begin position="443"/>
        <end position="479"/>
    </location>
</feature>
<feature type="compositionally biased region" description="Pro residues" evidence="6">
    <location>
        <begin position="456"/>
        <end position="468"/>
    </location>
</feature>
<dbReference type="PANTHER" id="PTHR48020">
    <property type="entry name" value="PROTON MYO-INOSITOL COTRANSPORTER"/>
    <property type="match status" value="1"/>
</dbReference>
<evidence type="ECO:0000313" key="10">
    <source>
        <dbReference type="Proteomes" id="UP000314616"/>
    </source>
</evidence>
<feature type="transmembrane region" description="Helical" evidence="7">
    <location>
        <begin position="98"/>
        <end position="116"/>
    </location>
</feature>
<dbReference type="InterPro" id="IPR036259">
    <property type="entry name" value="MFS_trans_sf"/>
</dbReference>
<feature type="domain" description="Major facilitator superfamily (MFS) profile" evidence="8">
    <location>
        <begin position="31"/>
        <end position="437"/>
    </location>
</feature>
<evidence type="ECO:0000256" key="6">
    <source>
        <dbReference type="SAM" id="MobiDB-lite"/>
    </source>
</evidence>